<feature type="compositionally biased region" description="Polar residues" evidence="2">
    <location>
        <begin position="439"/>
        <end position="449"/>
    </location>
</feature>
<reference evidence="4 5" key="1">
    <citation type="submission" date="2019-09" db="EMBL/GenBank/DDBJ databases">
        <authorList>
            <person name="Brejova B."/>
        </authorList>
    </citation>
    <scope>NUCLEOTIDE SEQUENCE [LARGE SCALE GENOMIC DNA]</scope>
</reference>
<dbReference type="PROSITE" id="PS50211">
    <property type="entry name" value="DENN"/>
    <property type="match status" value="1"/>
</dbReference>
<feature type="compositionally biased region" description="Basic and acidic residues" evidence="2">
    <location>
        <begin position="715"/>
        <end position="735"/>
    </location>
</feature>
<feature type="compositionally biased region" description="Polar residues" evidence="2">
    <location>
        <begin position="1"/>
        <end position="18"/>
    </location>
</feature>
<evidence type="ECO:0000313" key="4">
    <source>
        <dbReference type="EMBL" id="VVT43537.1"/>
    </source>
</evidence>
<feature type="compositionally biased region" description="Polar residues" evidence="2">
    <location>
        <begin position="639"/>
        <end position="655"/>
    </location>
</feature>
<dbReference type="InterPro" id="IPR037516">
    <property type="entry name" value="Tripartite_DENN"/>
</dbReference>
<dbReference type="EMBL" id="CABVLU010000001">
    <property type="protein sequence ID" value="VVT43537.1"/>
    <property type="molecule type" value="Genomic_DNA"/>
</dbReference>
<dbReference type="GO" id="GO:0005737">
    <property type="term" value="C:cytoplasm"/>
    <property type="evidence" value="ECO:0007669"/>
    <property type="project" value="TreeGrafter"/>
</dbReference>
<keyword evidence="5" id="KW-1185">Reference proteome</keyword>
<feature type="region of interest" description="Disordered" evidence="2">
    <location>
        <begin position="351"/>
        <end position="377"/>
    </location>
</feature>
<evidence type="ECO:0000256" key="2">
    <source>
        <dbReference type="SAM" id="MobiDB-lite"/>
    </source>
</evidence>
<name>A0A5E8AWY7_9ASCO</name>
<feature type="compositionally biased region" description="Polar residues" evidence="2">
    <location>
        <begin position="522"/>
        <end position="542"/>
    </location>
</feature>
<dbReference type="PANTHER" id="PTHR31017:SF1">
    <property type="entry name" value="LATE SECRETORY PATHWAY PROTEIN AVL9 HOMOLOG"/>
    <property type="match status" value="1"/>
</dbReference>
<feature type="region of interest" description="Disordered" evidence="2">
    <location>
        <begin position="1221"/>
        <end position="1260"/>
    </location>
</feature>
<feature type="region of interest" description="Disordered" evidence="2">
    <location>
        <begin position="1277"/>
        <end position="1334"/>
    </location>
</feature>
<gene>
    <name evidence="4" type="ORF">SAPINGB_P000030</name>
</gene>
<feature type="compositionally biased region" description="Polar residues" evidence="2">
    <location>
        <begin position="600"/>
        <end position="622"/>
    </location>
</feature>
<feature type="region of interest" description="Disordered" evidence="2">
    <location>
        <begin position="1352"/>
        <end position="1398"/>
    </location>
</feature>
<accession>A0A5E8AWY7</accession>
<comment type="similarity">
    <text evidence="1">Belongs to the AVL9 family.</text>
</comment>
<dbReference type="Pfam" id="PF09794">
    <property type="entry name" value="Avl9"/>
    <property type="match status" value="1"/>
</dbReference>
<dbReference type="OrthoDB" id="26278at2759"/>
<dbReference type="InterPro" id="IPR018307">
    <property type="entry name" value="ABL9/DENND6_dom"/>
</dbReference>
<evidence type="ECO:0000313" key="5">
    <source>
        <dbReference type="Proteomes" id="UP000398389"/>
    </source>
</evidence>
<dbReference type="GeneID" id="43578855"/>
<evidence type="ECO:0000259" key="3">
    <source>
        <dbReference type="PROSITE" id="PS50211"/>
    </source>
</evidence>
<feature type="domain" description="UDENN" evidence="3">
    <location>
        <begin position="760"/>
        <end position="1218"/>
    </location>
</feature>
<feature type="compositionally biased region" description="Basic and acidic residues" evidence="2">
    <location>
        <begin position="458"/>
        <end position="469"/>
    </location>
</feature>
<feature type="compositionally biased region" description="Low complexity" evidence="2">
    <location>
        <begin position="1222"/>
        <end position="1236"/>
    </location>
</feature>
<feature type="region of interest" description="Disordered" evidence="2">
    <location>
        <begin position="309"/>
        <end position="336"/>
    </location>
</feature>
<feature type="compositionally biased region" description="Low complexity" evidence="2">
    <location>
        <begin position="1318"/>
        <end position="1334"/>
    </location>
</feature>
<feature type="compositionally biased region" description="Basic and acidic residues" evidence="2">
    <location>
        <begin position="1277"/>
        <end position="1293"/>
    </location>
</feature>
<feature type="compositionally biased region" description="Low complexity" evidence="2">
    <location>
        <begin position="1363"/>
        <end position="1389"/>
    </location>
</feature>
<dbReference type="Proteomes" id="UP000398389">
    <property type="component" value="Unassembled WGS sequence"/>
</dbReference>
<dbReference type="RefSeq" id="XP_031850646.1">
    <property type="nucleotide sequence ID" value="XM_031994755.1"/>
</dbReference>
<dbReference type="PANTHER" id="PTHR31017">
    <property type="entry name" value="LATE SECRETORY PATHWAY PROTEIN AVL9-RELATED"/>
    <property type="match status" value="1"/>
</dbReference>
<proteinExistence type="inferred from homology"/>
<organism evidence="4 5">
    <name type="scientific">Magnusiomyces paraingens</name>
    <dbReference type="NCBI Taxonomy" id="2606893"/>
    <lineage>
        <taxon>Eukaryota</taxon>
        <taxon>Fungi</taxon>
        <taxon>Dikarya</taxon>
        <taxon>Ascomycota</taxon>
        <taxon>Saccharomycotina</taxon>
        <taxon>Dipodascomycetes</taxon>
        <taxon>Dipodascales</taxon>
        <taxon>Dipodascaceae</taxon>
        <taxon>Magnusiomyces</taxon>
    </lineage>
</organism>
<feature type="compositionally biased region" description="Low complexity" evidence="2">
    <location>
        <begin position="470"/>
        <end position="481"/>
    </location>
</feature>
<feature type="region of interest" description="Disordered" evidence="2">
    <location>
        <begin position="1"/>
        <end position="33"/>
    </location>
</feature>
<feature type="region of interest" description="Disordered" evidence="2">
    <location>
        <begin position="439"/>
        <end position="655"/>
    </location>
</feature>
<dbReference type="InterPro" id="IPR051731">
    <property type="entry name" value="DENND11/AVL9_GEFs"/>
</dbReference>
<feature type="compositionally biased region" description="Low complexity" evidence="2">
    <location>
        <begin position="352"/>
        <end position="377"/>
    </location>
</feature>
<dbReference type="Gene3D" id="3.40.50.11500">
    <property type="match status" value="1"/>
</dbReference>
<dbReference type="InterPro" id="IPR043153">
    <property type="entry name" value="DENN_C"/>
</dbReference>
<sequence length="1398" mass="152700">MSISETNAGANDSLTRQYPTKYHQHSRSLSSEIVSVEGNESVEIHTDSDFDDSTNPRYSNYIYQEHGDDASFNIESDSDAESSRASKFSAYRNHRLESSCLRNSLLDSEDENQDDEEALTVAPLKVLPDTSLSHKYSNEEEDDDDDFFSLANSSKHSLDLESASIENKQNPLAFSSPVPSHENSPVIQIKRDVLFVPFENQHTSSDQSTYHPTVASSSANISRTGEPPVLLNSDTLTTTTTTNTIISSTITPSTSTTPNPISTTTTTIYIPPLQEQHTDRPYLHPFNCKTPEQMQDLLDSQAPEIPFPTTSEVPATLPKNLTPPLTIDPAKRQRKPSGVLTLAAKFEQEASTIISPTTPTNNTPGGQPSPPKGSKISSKVEELEKMLSSQPPTPTLRTSASLNGINGIVGSGSSSTLSLRASASASGFNAIIAAAEGNSGTQSPITFKSPNPILIPKAFEEANKSRESQKSVGSGNSSNGRRGSKGGSGSSGSSGSTSENEDLSASVVTECPNENDDEVDPLTNSSMSEPVTKTLDSNTSKPLNDPSPVLAPQQDNIEISEQEDTKNTKETIVAAEPADQPPSADFDTLQDKETYPETGESPTSNPWASSSDAVANENNSDTTESKLPMLDEKEAIEAVSNQEDATNRSPISSSGVNATAVSITPLADSTIAPSAGGDEGTLLNAHERDNSLTENVVGDNEEKLKNNLVVESEDDNKKNTHAEENADTDAARERAPSFSLEPIEKDDFDGTNPNDKNLIFAVYVVGFHHIRGPEVEYAVGGEGQDHNKLWPNLPFQSLPDGSHSHEENFCYFSLLYDNKNKTGPIAVPVRDKHGNITEEVPDMSNTTTLFGISCNRQLKATDLKERPDDVTRSTVQKSVIVIARKPIFGAIREKLAVITRAYFQQGDFEDRSLIDSLYGNLVQMFSNKVDESDLYVGMSLRELVHRLQNKVLFLLKALLLEKKIFFFGHNTEVLCASQFALVSLIPSLINNLEDCGSPLLKSYETRLKKPTSLRSSDRTSLLHYMGLPLQIFSEGGMFTAYVPLQQMDELKAPETKYFLVGSTNALLLAPQNCVADIVVHIDQSNVEVLSHGLNNALSLSSADKKWINSIVQAVEDTWDPEDPFRPKDLGFRGSEDYVRQQFEDYIMGLLSAVKYDRFLQRMAGSKQPNLRLREVNGNPIKQFNHHWIKEWRTTNNFRIFSKFTDDEVFDIVEPRHVGVAMQQQPQPSQQVVAASQDLQQGAEGVTDKDKESTDGDGPFIKGMKPWNSFWWSNKNEGAKKEGETVETAGEKEHHHNHHHHHEEADSNHGGLTLSRAPSNSSVVSTSQKSSRSVVSTSTGIFSSWSLWGNNSGNNHESKDDGSLHNSSSSLSAPGTSAPSAPATTAAQPTGFFARLTKN</sequence>
<evidence type="ECO:0000256" key="1">
    <source>
        <dbReference type="ARBA" id="ARBA00038178"/>
    </source>
</evidence>
<feature type="region of interest" description="Disordered" evidence="2">
    <location>
        <begin position="709"/>
        <end position="737"/>
    </location>
</feature>
<protein>
    <recommendedName>
        <fullName evidence="3">UDENN domain-containing protein</fullName>
    </recommendedName>
</protein>